<dbReference type="EMBL" id="OV696686">
    <property type="protein sequence ID" value="CAH1233333.1"/>
    <property type="molecule type" value="Genomic_DNA"/>
</dbReference>
<keyword evidence="2" id="KW-0812">Transmembrane</keyword>
<dbReference type="AlphaFoldDB" id="A0A8J9W1E9"/>
<feature type="compositionally biased region" description="Low complexity" evidence="1">
    <location>
        <begin position="10"/>
        <end position="23"/>
    </location>
</feature>
<keyword evidence="2" id="KW-1133">Transmembrane helix</keyword>
<feature type="region of interest" description="Disordered" evidence="1">
    <location>
        <begin position="1"/>
        <end position="45"/>
    </location>
</feature>
<keyword evidence="2" id="KW-0472">Membrane</keyword>
<dbReference type="Proteomes" id="UP000838412">
    <property type="component" value="Chromosome 1"/>
</dbReference>
<name>A0A8J9W1E9_BRALA</name>
<evidence type="ECO:0000256" key="2">
    <source>
        <dbReference type="SAM" id="Phobius"/>
    </source>
</evidence>
<feature type="region of interest" description="Disordered" evidence="1">
    <location>
        <begin position="114"/>
        <end position="149"/>
    </location>
</feature>
<evidence type="ECO:0000256" key="1">
    <source>
        <dbReference type="SAM" id="MobiDB-lite"/>
    </source>
</evidence>
<gene>
    <name evidence="3" type="primary">Hypp686</name>
    <name evidence="3" type="ORF">BLAG_LOCUS2125</name>
</gene>
<evidence type="ECO:0000313" key="3">
    <source>
        <dbReference type="EMBL" id="CAH1233333.1"/>
    </source>
</evidence>
<accession>A0A8J9W1E9</accession>
<sequence>MLLRDIPVPTTTTLATKFNTKSEATTERPTEPPTTSTTHSDKATTVNYEPVGPRFWKEQVSSILGVILAISLFGPLTLYLILCKERRREVPNNMVAAPPPLRTVSDVRVANINSVGQGGNSVTGDSDDPLQDISQHDYEEIRDEDINKS</sequence>
<evidence type="ECO:0000313" key="4">
    <source>
        <dbReference type="Proteomes" id="UP000838412"/>
    </source>
</evidence>
<feature type="compositionally biased region" description="Basic and acidic residues" evidence="1">
    <location>
        <begin position="134"/>
        <end position="149"/>
    </location>
</feature>
<proteinExistence type="predicted"/>
<protein>
    <submittedName>
        <fullName evidence="3">Hypp686 protein</fullName>
    </submittedName>
</protein>
<organism evidence="3 4">
    <name type="scientific">Branchiostoma lanceolatum</name>
    <name type="common">Common lancelet</name>
    <name type="synonym">Amphioxus lanceolatum</name>
    <dbReference type="NCBI Taxonomy" id="7740"/>
    <lineage>
        <taxon>Eukaryota</taxon>
        <taxon>Metazoa</taxon>
        <taxon>Chordata</taxon>
        <taxon>Cephalochordata</taxon>
        <taxon>Leptocardii</taxon>
        <taxon>Amphioxiformes</taxon>
        <taxon>Branchiostomatidae</taxon>
        <taxon>Branchiostoma</taxon>
    </lineage>
</organism>
<keyword evidence="4" id="KW-1185">Reference proteome</keyword>
<feature type="transmembrane region" description="Helical" evidence="2">
    <location>
        <begin position="60"/>
        <end position="82"/>
    </location>
</feature>
<reference evidence="3" key="1">
    <citation type="submission" date="2022-01" db="EMBL/GenBank/DDBJ databases">
        <authorList>
            <person name="Braso-Vives M."/>
        </authorList>
    </citation>
    <scope>NUCLEOTIDE SEQUENCE</scope>
</reference>